<gene>
    <name evidence="2" type="ORF">ACFL2Z_02960</name>
</gene>
<evidence type="ECO:0000313" key="2">
    <source>
        <dbReference type="EMBL" id="MFC1799851.1"/>
    </source>
</evidence>
<accession>A0ABV6YP66</accession>
<dbReference type="Gene3D" id="2.60.40.10">
    <property type="entry name" value="Immunoglobulins"/>
    <property type="match status" value="1"/>
</dbReference>
<feature type="chain" id="PRO_5045809019" description="T9SS type A sorting domain-containing protein" evidence="1">
    <location>
        <begin position="33"/>
        <end position="704"/>
    </location>
</feature>
<comment type="caution">
    <text evidence="2">The sequence shown here is derived from an EMBL/GenBank/DDBJ whole genome shotgun (WGS) entry which is preliminary data.</text>
</comment>
<evidence type="ECO:0000313" key="3">
    <source>
        <dbReference type="Proteomes" id="UP001594288"/>
    </source>
</evidence>
<keyword evidence="1" id="KW-0732">Signal</keyword>
<evidence type="ECO:0000256" key="1">
    <source>
        <dbReference type="SAM" id="SignalP"/>
    </source>
</evidence>
<evidence type="ECO:0008006" key="4">
    <source>
        <dbReference type="Google" id="ProtNLM"/>
    </source>
</evidence>
<dbReference type="Proteomes" id="UP001594288">
    <property type="component" value="Unassembled WGS sequence"/>
</dbReference>
<protein>
    <recommendedName>
        <fullName evidence="4">T9SS type A sorting domain-containing protein</fullName>
    </recommendedName>
</protein>
<keyword evidence="3" id="KW-1185">Reference proteome</keyword>
<name>A0ABV6YP66_UNCEI</name>
<feature type="signal peptide" evidence="1">
    <location>
        <begin position="1"/>
        <end position="32"/>
    </location>
</feature>
<organism evidence="2 3">
    <name type="scientific">Eiseniibacteriota bacterium</name>
    <dbReference type="NCBI Taxonomy" id="2212470"/>
    <lineage>
        <taxon>Bacteria</taxon>
        <taxon>Candidatus Eiseniibacteriota</taxon>
    </lineage>
</organism>
<proteinExistence type="predicted"/>
<dbReference type="InterPro" id="IPR013783">
    <property type="entry name" value="Ig-like_fold"/>
</dbReference>
<dbReference type="EMBL" id="JBHPEI010000037">
    <property type="protein sequence ID" value="MFC1799851.1"/>
    <property type="molecule type" value="Genomic_DNA"/>
</dbReference>
<sequence length="704" mass="78752">MMFTEAITRHAARLKIPLAFLCLMLVCSAAFAYYDGHIPFGYDGPGHGVVRFRGIYHNVNQMLLHSSNMGFFGDLNADPSAPSCEWPAGSGIEYLYGAGLWVGGEVFDEFGRPDTLVTAAVYQLEFYPRADIRDVVYFTAEGQAGGGRIQDDDSDQLIDEDWLDGYDNDGDGLIDEDFAAISQQMFSSVFFDTVTSMNTSRTEDFHKPLHLMVRQESYAWTSGSVQDFIGVEYKVTNDGDSTIYRAYVAFMVDADIGNVRITPNAYSDDMADYVDTTITRTEINAEGVEEDATYRLSMGYMYDHPLGEDGEVPGYIGVMFMGHTTDPTGRLAPTEVEIHMFRSWSSGEEDPKNDKERYRYMRGDSDSEQTIDPPTIKAADYRFLVSAGPFAEIPPGSTLVFQCAFVAGHPFSTFLENATNAQKVYNGGYLTDPSGKLIFSNWLGSSPPPPPKQQLIADDDKVIIEWDDYSETVPDPLQNVYDFAGYRIWKAVGWRHESEVPSGDQWQLIAHFEREHLSSIDTGLLGIGKYRYVDRDVHNGLPYWYAVTAFDDGSAEKTVNASTGDVDSIPRYGSYSQAMQLVYPRSTPARVTGLARVVPNPYPGMSEGARESGRAIGDLAEYDRDPSGRRVRFVNLPRRSTVRIYSLSGDLVWTRYFEDPTDPTREPPGWNLVSRNDQEIVGGIYLMHVESPEGEQVNKFVIVR</sequence>
<reference evidence="2 3" key="1">
    <citation type="submission" date="2024-09" db="EMBL/GenBank/DDBJ databases">
        <authorList>
            <person name="D'Angelo T."/>
        </authorList>
    </citation>
    <scope>NUCLEOTIDE SEQUENCE [LARGE SCALE GENOMIC DNA]</scope>
    <source>
        <strain evidence="2">SAG AM-311-F02</strain>
    </source>
</reference>